<name>A0A7W7ZQ49_9BACT</name>
<protein>
    <submittedName>
        <fullName evidence="2">Uncharacterized protein</fullName>
    </submittedName>
</protein>
<feature type="region of interest" description="Disordered" evidence="1">
    <location>
        <begin position="1"/>
        <end position="38"/>
    </location>
</feature>
<accession>A0A7W7ZQ49</accession>
<comment type="caution">
    <text evidence="2">The sequence shown here is derived from an EMBL/GenBank/DDBJ whole genome shotgun (WGS) entry which is preliminary data.</text>
</comment>
<gene>
    <name evidence="2" type="ORF">HDF15_001561</name>
</gene>
<dbReference type="Proteomes" id="UP000584867">
    <property type="component" value="Unassembled WGS sequence"/>
</dbReference>
<evidence type="ECO:0000256" key="1">
    <source>
        <dbReference type="SAM" id="MobiDB-lite"/>
    </source>
</evidence>
<sequence length="60" mass="6490">MNEKREEAGSLPFGYAQGRNDNQKGKDNGKTKRQAASAGDFIDSVKQTCIATPTARVFNA</sequence>
<evidence type="ECO:0000313" key="3">
    <source>
        <dbReference type="Proteomes" id="UP000584867"/>
    </source>
</evidence>
<proteinExistence type="predicted"/>
<dbReference type="EMBL" id="JACHIO010000005">
    <property type="protein sequence ID" value="MBB5063221.1"/>
    <property type="molecule type" value="Genomic_DNA"/>
</dbReference>
<dbReference type="AlphaFoldDB" id="A0A7W7ZQ49"/>
<evidence type="ECO:0000313" key="2">
    <source>
        <dbReference type="EMBL" id="MBB5063221.1"/>
    </source>
</evidence>
<organism evidence="2 3">
    <name type="scientific">Granulicella mallensis</name>
    <dbReference type="NCBI Taxonomy" id="940614"/>
    <lineage>
        <taxon>Bacteria</taxon>
        <taxon>Pseudomonadati</taxon>
        <taxon>Acidobacteriota</taxon>
        <taxon>Terriglobia</taxon>
        <taxon>Terriglobales</taxon>
        <taxon>Acidobacteriaceae</taxon>
        <taxon>Granulicella</taxon>
    </lineage>
</organism>
<feature type="compositionally biased region" description="Basic and acidic residues" evidence="1">
    <location>
        <begin position="21"/>
        <end position="30"/>
    </location>
</feature>
<reference evidence="2 3" key="1">
    <citation type="submission" date="2020-08" db="EMBL/GenBank/DDBJ databases">
        <title>Genomic Encyclopedia of Type Strains, Phase IV (KMG-V): Genome sequencing to study the core and pangenomes of soil and plant-associated prokaryotes.</title>
        <authorList>
            <person name="Whitman W."/>
        </authorList>
    </citation>
    <scope>NUCLEOTIDE SEQUENCE [LARGE SCALE GENOMIC DNA]</scope>
    <source>
        <strain evidence="2 3">X5P3</strain>
    </source>
</reference>